<dbReference type="Gene3D" id="3.30.1360.200">
    <property type="match status" value="1"/>
</dbReference>
<dbReference type="InterPro" id="IPR048631">
    <property type="entry name" value="SecD_1st"/>
</dbReference>
<comment type="caution">
    <text evidence="13">The sequence shown here is derived from an EMBL/GenBank/DDBJ whole genome shotgun (WGS) entry which is preliminary data.</text>
</comment>
<keyword evidence="3 9" id="KW-1003">Cell membrane</keyword>
<feature type="domain" description="Protein translocase subunit SecDF P1" evidence="11">
    <location>
        <begin position="188"/>
        <end position="245"/>
    </location>
</feature>
<dbReference type="EMBL" id="QWFX01000013">
    <property type="protein sequence ID" value="RIJ28154.1"/>
    <property type="molecule type" value="Genomic_DNA"/>
</dbReference>
<dbReference type="NCBIfam" id="TIGR00916">
    <property type="entry name" value="2A0604s01"/>
    <property type="match status" value="1"/>
</dbReference>
<evidence type="ECO:0000256" key="6">
    <source>
        <dbReference type="ARBA" id="ARBA00022989"/>
    </source>
</evidence>
<dbReference type="Pfam" id="PF22599">
    <property type="entry name" value="SecDF_P1_head"/>
    <property type="match status" value="1"/>
</dbReference>
<sequence>MLNFPGWKVALIAIVLLWGGLLALPNAFSDGFLGVRPVDTGATDAQSVAEYQEQMEAAEASWWPGFMPSGKVNLGLDLQGGVYLLTEIEPEEVAANRLETLQADIVQALNRAPLIERPQPEQQGTRLPIMLNNPEDMDEALRRLRRLNPTVGAVGSQKILTIERQSDRLIDIRVSDDAMAALAADAQDKMIEIIRRRLDPDGVSEIAITPQGDTRIVIEAPGEADPRRIKNILSQAGRMTFNMANTDPSAIRAAEATRPRPGWELLVDMDGRPILVNRTPVVTGSDIATANQGYDPDDNSPAVDFRLSGAGAERFGRTTANNRGEIFAIVLDGTVMSAPRINEPIWGGNVQITGQFTMQEAQDLAAIIEAGELPAKLNFIEERTVGPGLGADSIKAGTRASIIGLVLVGVFMIIAYGLIGGFAVGSLFANIVLILGALSGLGATLTLPGIAGIVLTIGMAVDANVIVFERIREEQRSGRSPATAVVAGYERALATILDANITTFIAAAILYMLGSGPVKGFAVTLAIGIVTSVFTAFVVTRWFTAMWLKTFKPRRLSI</sequence>
<dbReference type="InterPro" id="IPR055344">
    <property type="entry name" value="SecD_SecF_C_bact"/>
</dbReference>
<evidence type="ECO:0000256" key="2">
    <source>
        <dbReference type="ARBA" id="ARBA00022448"/>
    </source>
</evidence>
<keyword evidence="4 9" id="KW-0812">Transmembrane</keyword>
<keyword evidence="14" id="KW-1185">Reference proteome</keyword>
<evidence type="ECO:0000313" key="13">
    <source>
        <dbReference type="EMBL" id="RIJ28154.1"/>
    </source>
</evidence>
<dbReference type="OrthoDB" id="9805019at2"/>
<keyword evidence="6 9" id="KW-1133">Transmembrane helix</keyword>
<comment type="caution">
    <text evidence="9">Lacks conserved residue(s) required for the propagation of feature annotation.</text>
</comment>
<evidence type="ECO:0000256" key="9">
    <source>
        <dbReference type="HAMAP-Rule" id="MF_01463"/>
    </source>
</evidence>
<dbReference type="GO" id="GO:0005886">
    <property type="term" value="C:plasma membrane"/>
    <property type="evidence" value="ECO:0007669"/>
    <property type="project" value="UniProtKB-SubCell"/>
</dbReference>
<protein>
    <recommendedName>
        <fullName evidence="9">Protein translocase subunit SecD</fullName>
    </recommendedName>
</protein>
<dbReference type="GO" id="GO:0065002">
    <property type="term" value="P:intracellular protein transmembrane transport"/>
    <property type="evidence" value="ECO:0007669"/>
    <property type="project" value="UniProtKB-UniRule"/>
</dbReference>
<comment type="subcellular location">
    <subcellularLocation>
        <location evidence="1 9">Cell membrane</location>
        <topology evidence="1 9">Multi-pass membrane protein</topology>
    </subcellularLocation>
</comment>
<dbReference type="RefSeq" id="WP_119376689.1">
    <property type="nucleotide sequence ID" value="NZ_QWFX01000013.1"/>
</dbReference>
<gene>
    <name evidence="9 13" type="primary">secD</name>
    <name evidence="13" type="ORF">D1223_12125</name>
</gene>
<organism evidence="13 14">
    <name type="scientific">Henriciella mobilis</name>
    <dbReference type="NCBI Taxonomy" id="2305467"/>
    <lineage>
        <taxon>Bacteria</taxon>
        <taxon>Pseudomonadati</taxon>
        <taxon>Pseudomonadota</taxon>
        <taxon>Alphaproteobacteria</taxon>
        <taxon>Hyphomonadales</taxon>
        <taxon>Hyphomonadaceae</taxon>
        <taxon>Henriciella</taxon>
    </lineage>
</organism>
<keyword evidence="8 9" id="KW-0472">Membrane</keyword>
<feature type="domain" description="SecDF P1 head subdomain" evidence="12">
    <location>
        <begin position="270"/>
        <end position="375"/>
    </location>
</feature>
<dbReference type="InterPro" id="IPR048634">
    <property type="entry name" value="SecD_SecF_C"/>
</dbReference>
<keyword evidence="5 9" id="KW-0653">Protein transport</keyword>
<name>A0A399RBY5_9PROT</name>
<evidence type="ECO:0000256" key="7">
    <source>
        <dbReference type="ARBA" id="ARBA00023010"/>
    </source>
</evidence>
<evidence type="ECO:0000259" key="10">
    <source>
        <dbReference type="Pfam" id="PF02355"/>
    </source>
</evidence>
<keyword evidence="2 9" id="KW-0813">Transport</keyword>
<dbReference type="GO" id="GO:0043952">
    <property type="term" value="P:protein transport by the Sec complex"/>
    <property type="evidence" value="ECO:0007669"/>
    <property type="project" value="UniProtKB-UniRule"/>
</dbReference>
<comment type="subunit">
    <text evidence="9">Forms a complex with SecF. Part of the essential Sec protein translocation apparatus which comprises SecA, SecYEG and auxiliary proteins SecDF-YajC and YidC.</text>
</comment>
<feature type="transmembrane region" description="Helical" evidence="9">
    <location>
        <begin position="520"/>
        <end position="548"/>
    </location>
</feature>
<feature type="transmembrane region" description="Helical" evidence="9">
    <location>
        <begin position="426"/>
        <end position="444"/>
    </location>
</feature>
<dbReference type="Gene3D" id="1.20.1640.10">
    <property type="entry name" value="Multidrug efflux transporter AcrB transmembrane domain"/>
    <property type="match status" value="1"/>
</dbReference>
<dbReference type="FunFam" id="1.20.1640.10:FF:000004">
    <property type="entry name" value="Protein translocase subunit SecD"/>
    <property type="match status" value="1"/>
</dbReference>
<proteinExistence type="inferred from homology"/>
<evidence type="ECO:0000256" key="4">
    <source>
        <dbReference type="ARBA" id="ARBA00022692"/>
    </source>
</evidence>
<comment type="function">
    <text evidence="9">Part of the Sec protein translocase complex. Interacts with the SecYEG preprotein conducting channel. SecDF uses the proton motive force (PMF) to complete protein translocation after the ATP-dependent function of SecA.</text>
</comment>
<keyword evidence="7 9" id="KW-0811">Translocation</keyword>
<dbReference type="NCBIfam" id="TIGR01129">
    <property type="entry name" value="secD"/>
    <property type="match status" value="1"/>
</dbReference>
<evidence type="ECO:0000256" key="5">
    <source>
        <dbReference type="ARBA" id="ARBA00022927"/>
    </source>
</evidence>
<dbReference type="GO" id="GO:0015450">
    <property type="term" value="F:protein-transporting ATPase activity"/>
    <property type="evidence" value="ECO:0007669"/>
    <property type="project" value="InterPro"/>
</dbReference>
<dbReference type="HAMAP" id="MF_01463_B">
    <property type="entry name" value="SecD_B"/>
    <property type="match status" value="1"/>
</dbReference>
<dbReference type="SUPFAM" id="SSF82866">
    <property type="entry name" value="Multidrug efflux transporter AcrB transmembrane domain"/>
    <property type="match status" value="1"/>
</dbReference>
<comment type="similarity">
    <text evidence="9">Belongs to the SecD/SecF family. SecD subfamily.</text>
</comment>
<evidence type="ECO:0000259" key="11">
    <source>
        <dbReference type="Pfam" id="PF21760"/>
    </source>
</evidence>
<dbReference type="GO" id="GO:0006605">
    <property type="term" value="P:protein targeting"/>
    <property type="evidence" value="ECO:0007669"/>
    <property type="project" value="UniProtKB-UniRule"/>
</dbReference>
<evidence type="ECO:0000313" key="14">
    <source>
        <dbReference type="Proteomes" id="UP000266385"/>
    </source>
</evidence>
<dbReference type="PANTHER" id="PTHR30081">
    <property type="entry name" value="PROTEIN-EXPORT MEMBRANE PROTEIN SEC"/>
    <property type="match status" value="1"/>
</dbReference>
<feature type="transmembrane region" description="Helical" evidence="9">
    <location>
        <begin position="492"/>
        <end position="514"/>
    </location>
</feature>
<dbReference type="PANTHER" id="PTHR30081:SF1">
    <property type="entry name" value="PROTEIN TRANSLOCASE SUBUNIT SECD"/>
    <property type="match status" value="1"/>
</dbReference>
<evidence type="ECO:0000256" key="3">
    <source>
        <dbReference type="ARBA" id="ARBA00022475"/>
    </source>
</evidence>
<reference evidence="13 14" key="1">
    <citation type="submission" date="2018-08" db="EMBL/GenBank/DDBJ databases">
        <title>Henriciella mobilis sp. nov., isolated from seawater.</title>
        <authorList>
            <person name="Cheng H."/>
            <person name="Wu Y.-H."/>
            <person name="Xu X.-W."/>
            <person name="Guo L.-L."/>
        </authorList>
    </citation>
    <scope>NUCLEOTIDE SEQUENCE [LARGE SCALE GENOMIC DNA]</scope>
    <source>
        <strain evidence="13 14">JN25</strain>
    </source>
</reference>
<dbReference type="InterPro" id="IPR022813">
    <property type="entry name" value="SecD/SecF_arch_bac"/>
</dbReference>
<evidence type="ECO:0000259" key="12">
    <source>
        <dbReference type="Pfam" id="PF22599"/>
    </source>
</evidence>
<evidence type="ECO:0000256" key="1">
    <source>
        <dbReference type="ARBA" id="ARBA00004651"/>
    </source>
</evidence>
<accession>A0A399RBY5</accession>
<dbReference type="Pfam" id="PF02355">
    <property type="entry name" value="SecD_SecF_C"/>
    <property type="match status" value="1"/>
</dbReference>
<dbReference type="Proteomes" id="UP000266385">
    <property type="component" value="Unassembled WGS sequence"/>
</dbReference>
<dbReference type="Pfam" id="PF21760">
    <property type="entry name" value="SecD_1st"/>
    <property type="match status" value="1"/>
</dbReference>
<feature type="domain" description="Protein export membrane protein SecD/SecF C-terminal" evidence="10">
    <location>
        <begin position="377"/>
        <end position="541"/>
    </location>
</feature>
<feature type="transmembrane region" description="Helical" evidence="9">
    <location>
        <begin position="400"/>
        <end position="419"/>
    </location>
</feature>
<dbReference type="AlphaFoldDB" id="A0A399RBY5"/>
<evidence type="ECO:0000256" key="8">
    <source>
        <dbReference type="ARBA" id="ARBA00023136"/>
    </source>
</evidence>
<dbReference type="InterPro" id="IPR054384">
    <property type="entry name" value="SecDF_P1_head"/>
</dbReference>
<dbReference type="InterPro" id="IPR005791">
    <property type="entry name" value="SecD"/>
</dbReference>
<dbReference type="Gene3D" id="3.30.70.3220">
    <property type="match status" value="1"/>
</dbReference>